<evidence type="ECO:0008006" key="12">
    <source>
        <dbReference type="Google" id="ProtNLM"/>
    </source>
</evidence>
<dbReference type="GO" id="GO:0016020">
    <property type="term" value="C:membrane"/>
    <property type="evidence" value="ECO:0007669"/>
    <property type="project" value="InterPro"/>
</dbReference>
<dbReference type="GO" id="GO:0030244">
    <property type="term" value="P:cellulose biosynthetic process"/>
    <property type="evidence" value="ECO:0007669"/>
    <property type="project" value="InterPro"/>
</dbReference>
<dbReference type="EMBL" id="KK785572">
    <property type="protein sequence ID" value="KDO41730.1"/>
    <property type="molecule type" value="Genomic_DNA"/>
</dbReference>
<name>A0A067DJL3_CITSI</name>
<dbReference type="InterPro" id="IPR005150">
    <property type="entry name" value="Cellulose_synth"/>
</dbReference>
<dbReference type="STRING" id="2711.A0A067DJL3"/>
<feature type="binding site" evidence="9">
    <location>
        <position position="288"/>
    </location>
    <ligand>
        <name>Mn(2+)</name>
        <dbReference type="ChEBI" id="CHEBI:29035"/>
    </ligand>
</feature>
<dbReference type="InterPro" id="IPR029044">
    <property type="entry name" value="Nucleotide-diphossugar_trans"/>
</dbReference>
<keyword evidence="3" id="KW-0808">Transferase</keyword>
<feature type="binding site" evidence="8">
    <location>
        <position position="107"/>
    </location>
    <ligand>
        <name>UDP-alpha-D-glucose</name>
        <dbReference type="ChEBI" id="CHEBI:58885"/>
    </ligand>
</feature>
<feature type="binding site" evidence="9">
    <location>
        <position position="264"/>
    </location>
    <ligand>
        <name>Mn(2+)</name>
        <dbReference type="ChEBI" id="CHEBI:29035"/>
    </ligand>
</feature>
<dbReference type="Gene3D" id="3.90.550.10">
    <property type="entry name" value="Spore Coat Polysaccharide Biosynthesis Protein SpsA, Chain A"/>
    <property type="match status" value="2"/>
</dbReference>
<keyword evidence="4" id="KW-0812">Transmembrane</keyword>
<evidence type="ECO:0000256" key="3">
    <source>
        <dbReference type="ARBA" id="ARBA00022679"/>
    </source>
</evidence>
<feature type="binding site" evidence="8">
    <location>
        <position position="108"/>
    </location>
    <ligand>
        <name>UDP-alpha-D-glucose</name>
        <dbReference type="ChEBI" id="CHEBI:58885"/>
    </ligand>
</feature>
<dbReference type="PANTHER" id="PTHR13301">
    <property type="entry name" value="X-BOX TRANSCRIPTION FACTOR-RELATED"/>
    <property type="match status" value="1"/>
</dbReference>
<keyword evidence="6" id="KW-0472">Membrane</keyword>
<gene>
    <name evidence="10" type="ORF">CISIN_1g041635mg</name>
</gene>
<dbReference type="GO" id="GO:0016760">
    <property type="term" value="F:cellulose synthase (UDP-forming) activity"/>
    <property type="evidence" value="ECO:0007669"/>
    <property type="project" value="InterPro"/>
</dbReference>
<evidence type="ECO:0000256" key="9">
    <source>
        <dbReference type="PIRSR" id="PIRSR605150-3"/>
    </source>
</evidence>
<keyword evidence="11" id="KW-1185">Reference proteome</keyword>
<dbReference type="GO" id="GO:0071555">
    <property type="term" value="P:cell wall organization"/>
    <property type="evidence" value="ECO:0007669"/>
    <property type="project" value="UniProtKB-KW"/>
</dbReference>
<evidence type="ECO:0000256" key="7">
    <source>
        <dbReference type="ARBA" id="ARBA00023316"/>
    </source>
</evidence>
<dbReference type="FunFam" id="3.90.550.10:FF:000194">
    <property type="entry name" value="Cellulose synthase-like protein G2 isoform A"/>
    <property type="match status" value="1"/>
</dbReference>
<evidence type="ECO:0000256" key="4">
    <source>
        <dbReference type="ARBA" id="ARBA00022692"/>
    </source>
</evidence>
<keyword evidence="7" id="KW-0961">Cell wall biogenesis/degradation</keyword>
<organism evidence="10 11">
    <name type="scientific">Citrus sinensis</name>
    <name type="common">Sweet orange</name>
    <name type="synonym">Citrus aurantium var. sinensis</name>
    <dbReference type="NCBI Taxonomy" id="2711"/>
    <lineage>
        <taxon>Eukaryota</taxon>
        <taxon>Viridiplantae</taxon>
        <taxon>Streptophyta</taxon>
        <taxon>Embryophyta</taxon>
        <taxon>Tracheophyta</taxon>
        <taxon>Spermatophyta</taxon>
        <taxon>Magnoliopsida</taxon>
        <taxon>eudicotyledons</taxon>
        <taxon>Gunneridae</taxon>
        <taxon>Pentapetalae</taxon>
        <taxon>rosids</taxon>
        <taxon>malvids</taxon>
        <taxon>Sapindales</taxon>
        <taxon>Rutaceae</taxon>
        <taxon>Aurantioideae</taxon>
        <taxon>Citrus</taxon>
    </lineage>
</organism>
<evidence type="ECO:0000256" key="5">
    <source>
        <dbReference type="ARBA" id="ARBA00022989"/>
    </source>
</evidence>
<dbReference type="AlphaFoldDB" id="A0A067DJL3"/>
<dbReference type="GO" id="GO:0012505">
    <property type="term" value="C:endomembrane system"/>
    <property type="evidence" value="ECO:0007669"/>
    <property type="project" value="UniProtKB-SubCell"/>
</dbReference>
<evidence type="ECO:0000256" key="6">
    <source>
        <dbReference type="ARBA" id="ARBA00023136"/>
    </source>
</evidence>
<accession>A0A067DJL3</accession>
<evidence type="ECO:0000313" key="10">
    <source>
        <dbReference type="EMBL" id="KDO41730.1"/>
    </source>
</evidence>
<protein>
    <recommendedName>
        <fullName evidence="12">Cellulose synthase</fullName>
    </recommendedName>
</protein>
<evidence type="ECO:0000256" key="8">
    <source>
        <dbReference type="PIRSR" id="PIRSR605150-2"/>
    </source>
</evidence>
<proteinExistence type="predicted"/>
<keyword evidence="2" id="KW-0328">Glycosyltransferase</keyword>
<evidence type="ECO:0000256" key="1">
    <source>
        <dbReference type="ARBA" id="ARBA00004127"/>
    </source>
</evidence>
<comment type="subcellular location">
    <subcellularLocation>
        <location evidence="1">Endomembrane system</location>
        <topology evidence="1">Multi-pass membrane protein</topology>
    </subcellularLocation>
</comment>
<keyword evidence="5" id="KW-1133">Transmembrane helix</keyword>
<sequence>MEPLPLHLCKPYKLSSILNRLYSLIHVTALTSLIYYRVSSLASTPLASLPAQLLVFALELLLSLLWLLNQAYLWNPVSRRVFPERLPENEQNLPAIDVFICTADPKKEPPLEVMNTVLSAMALDYPSKKLHVYLSDDAGSALTLLALRQACAFASSWLPFCRRFGIKTRCPKVYFSNLNDDHCFTRSVEYEKERVNIKRKYELFKEHIRIAEEEKSSATDKINPSIVEVIIDKSDDEVRANQVEMPLLVYVSREKRPPHPHHFKAGALNCLLRVSSILSNSPYILVLDCDMFCNDPTSAKQAMCFHLDPKLSPSLAFVQFPQKFHNISSNDIYDSQLRTTFQVHS</sequence>
<reference evidence="10 11" key="1">
    <citation type="submission" date="2014-04" db="EMBL/GenBank/DDBJ databases">
        <authorList>
            <consortium name="International Citrus Genome Consortium"/>
            <person name="Gmitter F."/>
            <person name="Chen C."/>
            <person name="Farmerie W."/>
            <person name="Harkins T."/>
            <person name="Desany B."/>
            <person name="Mohiuddin M."/>
            <person name="Kodira C."/>
            <person name="Borodovsky M."/>
            <person name="Lomsadze A."/>
            <person name="Burns P."/>
            <person name="Jenkins J."/>
            <person name="Prochnik S."/>
            <person name="Shu S."/>
            <person name="Chapman J."/>
            <person name="Pitluck S."/>
            <person name="Schmutz J."/>
            <person name="Rokhsar D."/>
        </authorList>
    </citation>
    <scope>NUCLEOTIDE SEQUENCE</scope>
</reference>
<feature type="binding site" evidence="8">
    <location>
        <position position="137"/>
    </location>
    <ligand>
        <name>UDP-alpha-D-glucose</name>
        <dbReference type="ChEBI" id="CHEBI:58885"/>
    </ligand>
</feature>
<evidence type="ECO:0000313" key="11">
    <source>
        <dbReference type="Proteomes" id="UP000027120"/>
    </source>
</evidence>
<evidence type="ECO:0000256" key="2">
    <source>
        <dbReference type="ARBA" id="ARBA00022676"/>
    </source>
</evidence>
<dbReference type="Pfam" id="PF03552">
    <property type="entry name" value="Cellulose_synt"/>
    <property type="match status" value="1"/>
</dbReference>
<dbReference type="Proteomes" id="UP000027120">
    <property type="component" value="Unassembled WGS sequence"/>
</dbReference>
<dbReference type="SMR" id="A0A067DJL3"/>